<reference evidence="7 8" key="1">
    <citation type="journal article" date="2015" name="Stand. Genomic Sci.">
        <title>Genomic Encyclopedia of Bacterial and Archaeal Type Strains, Phase III: the genomes of soil and plant-associated and newly described type strains.</title>
        <authorList>
            <person name="Whitman W.B."/>
            <person name="Woyke T."/>
            <person name="Klenk H.P."/>
            <person name="Zhou Y."/>
            <person name="Lilburn T.G."/>
            <person name="Beck B.J."/>
            <person name="De Vos P."/>
            <person name="Vandamme P."/>
            <person name="Eisen J.A."/>
            <person name="Garrity G."/>
            <person name="Hugenholtz P."/>
            <person name="Kyrpides N.C."/>
        </authorList>
    </citation>
    <scope>NUCLEOTIDE SEQUENCE [LARGE SCALE GENOMIC DNA]</scope>
    <source>
        <strain evidence="7 8">A3</strain>
    </source>
</reference>
<dbReference type="GO" id="GO:0046872">
    <property type="term" value="F:metal ion binding"/>
    <property type="evidence" value="ECO:0007669"/>
    <property type="project" value="UniProtKB-KW"/>
</dbReference>
<feature type="active site" description="Nucleophile" evidence="5">
    <location>
        <position position="260"/>
    </location>
</feature>
<dbReference type="SUPFAM" id="SSF56235">
    <property type="entry name" value="N-terminal nucleophile aminohydrolases (Ntn hydrolases)"/>
    <property type="match status" value="1"/>
</dbReference>
<comment type="subunit">
    <text evidence="4">Heterodimer of an alpha subunit and a beta subunit processed from the same precursor.</text>
</comment>
<proteinExistence type="inferred from homology"/>
<dbReference type="GO" id="GO:0017000">
    <property type="term" value="P:antibiotic biosynthetic process"/>
    <property type="evidence" value="ECO:0007669"/>
    <property type="project" value="InterPro"/>
</dbReference>
<evidence type="ECO:0000313" key="7">
    <source>
        <dbReference type="EMBL" id="TCO38718.1"/>
    </source>
</evidence>
<dbReference type="InterPro" id="IPR043147">
    <property type="entry name" value="Penicillin_amidase_A-knob"/>
</dbReference>
<dbReference type="InterPro" id="IPR002692">
    <property type="entry name" value="S45"/>
</dbReference>
<feature type="binding site" evidence="6">
    <location>
        <position position="338"/>
    </location>
    <ligand>
        <name>Ca(2+)</name>
        <dbReference type="ChEBI" id="CHEBI:29108"/>
    </ligand>
</feature>
<keyword evidence="6" id="KW-0106">Calcium</keyword>
<keyword evidence="8" id="KW-1185">Reference proteome</keyword>
<comment type="similarity">
    <text evidence="1">Belongs to the peptidase S45 family.</text>
</comment>
<evidence type="ECO:0000313" key="8">
    <source>
        <dbReference type="Proteomes" id="UP000294862"/>
    </source>
</evidence>
<evidence type="ECO:0000256" key="1">
    <source>
        <dbReference type="ARBA" id="ARBA00006586"/>
    </source>
</evidence>
<dbReference type="Gene3D" id="2.30.120.10">
    <property type="match status" value="1"/>
</dbReference>
<evidence type="ECO:0000256" key="6">
    <source>
        <dbReference type="PIRSR" id="PIRSR001227-2"/>
    </source>
</evidence>
<dbReference type="PANTHER" id="PTHR34218">
    <property type="entry name" value="PEPTIDASE S45 PENICILLIN AMIDASE"/>
    <property type="match status" value="1"/>
</dbReference>
<dbReference type="InterPro" id="IPR029055">
    <property type="entry name" value="Ntn_hydrolases_N"/>
</dbReference>
<keyword evidence="3" id="KW-0865">Zymogen</keyword>
<dbReference type="Gene3D" id="1.10.439.10">
    <property type="entry name" value="Penicillin Amidohydrolase, domain 1"/>
    <property type="match status" value="1"/>
</dbReference>
<evidence type="ECO:0000256" key="5">
    <source>
        <dbReference type="PIRSR" id="PIRSR001227-1"/>
    </source>
</evidence>
<dbReference type="PANTHER" id="PTHR34218:SF4">
    <property type="entry name" value="ACYL-HOMOSERINE LACTONE ACYLASE QUIP"/>
    <property type="match status" value="1"/>
</dbReference>
<organism evidence="7 8">
    <name type="scientific">Dokdonella fugitiva</name>
    <dbReference type="NCBI Taxonomy" id="328517"/>
    <lineage>
        <taxon>Bacteria</taxon>
        <taxon>Pseudomonadati</taxon>
        <taxon>Pseudomonadota</taxon>
        <taxon>Gammaproteobacteria</taxon>
        <taxon>Lysobacterales</taxon>
        <taxon>Rhodanobacteraceae</taxon>
        <taxon>Dokdonella</taxon>
    </lineage>
</organism>
<dbReference type="CDD" id="cd03747">
    <property type="entry name" value="Ntn_PGA_like"/>
    <property type="match status" value="1"/>
</dbReference>
<dbReference type="InterPro" id="IPR043146">
    <property type="entry name" value="Penicillin_amidase_N_B-knob"/>
</dbReference>
<evidence type="ECO:0000256" key="4">
    <source>
        <dbReference type="ARBA" id="ARBA00038735"/>
    </source>
</evidence>
<dbReference type="InterPro" id="IPR023343">
    <property type="entry name" value="Penicillin_amidase_dom1"/>
</dbReference>
<keyword evidence="6" id="KW-0479">Metal-binding</keyword>
<evidence type="ECO:0000256" key="2">
    <source>
        <dbReference type="ARBA" id="ARBA00022801"/>
    </source>
</evidence>
<dbReference type="AlphaFoldDB" id="A0A4R2I6B5"/>
<feature type="binding site" evidence="6">
    <location>
        <position position="469"/>
    </location>
    <ligand>
        <name>Ca(2+)</name>
        <dbReference type="ChEBI" id="CHEBI:29108"/>
    </ligand>
</feature>
<dbReference type="Pfam" id="PF01804">
    <property type="entry name" value="Penicil_amidase"/>
    <property type="match status" value="1"/>
</dbReference>
<dbReference type="RefSeq" id="WP_131998782.1">
    <property type="nucleotide sequence ID" value="NZ_SLWQ01000007.1"/>
</dbReference>
<name>A0A4R2I6B5_9GAMM</name>
<comment type="caution">
    <text evidence="7">The sequence shown here is derived from an EMBL/GenBank/DDBJ whole genome shotgun (WGS) entry which is preliminary data.</text>
</comment>
<feature type="binding site" evidence="6">
    <location>
        <position position="191"/>
    </location>
    <ligand>
        <name>Ca(2+)</name>
        <dbReference type="ChEBI" id="CHEBI:29108"/>
    </ligand>
</feature>
<dbReference type="PIRSF" id="PIRSF001227">
    <property type="entry name" value="Pen_acylase"/>
    <property type="match status" value="1"/>
</dbReference>
<keyword evidence="2" id="KW-0378">Hydrolase</keyword>
<comment type="cofactor">
    <cofactor evidence="6">
        <name>Ca(2+)</name>
        <dbReference type="ChEBI" id="CHEBI:29108"/>
    </cofactor>
    <text evidence="6">Binds 1 Ca(2+) ion per dimer.</text>
</comment>
<dbReference type="Gene3D" id="3.60.20.10">
    <property type="entry name" value="Glutamine Phosphoribosylpyrophosphate, subunit 1, domain 1"/>
    <property type="match status" value="1"/>
</dbReference>
<dbReference type="InterPro" id="IPR014395">
    <property type="entry name" value="Pen/GL7ACA/AHL_acylase"/>
</dbReference>
<protein>
    <submittedName>
        <fullName evidence="7">Penicillin amidase</fullName>
    </submittedName>
</protein>
<dbReference type="OrthoDB" id="9760084at2"/>
<evidence type="ECO:0000256" key="3">
    <source>
        <dbReference type="ARBA" id="ARBA00023145"/>
    </source>
</evidence>
<accession>A0A4R2I6B5</accession>
<dbReference type="Proteomes" id="UP000294862">
    <property type="component" value="Unassembled WGS sequence"/>
</dbReference>
<dbReference type="Gene3D" id="1.10.1400.10">
    <property type="match status" value="1"/>
</dbReference>
<feature type="binding site" evidence="6">
    <location>
        <position position="341"/>
    </location>
    <ligand>
        <name>Ca(2+)</name>
        <dbReference type="ChEBI" id="CHEBI:29108"/>
    </ligand>
</feature>
<dbReference type="GO" id="GO:0016811">
    <property type="term" value="F:hydrolase activity, acting on carbon-nitrogen (but not peptide) bonds, in linear amides"/>
    <property type="evidence" value="ECO:0007669"/>
    <property type="project" value="InterPro"/>
</dbReference>
<gene>
    <name evidence="7" type="ORF">EV148_1072</name>
</gene>
<sequence length="794" mass="86271">MPRTRRSLLRRSLAVAAIVLALPLAGWLLLRGSLPRYEGDMRDAALQQTVRVERDALGTVTVRAQSRRDANWALGYVHAQERFFEMDMLRRRAAGELAELFGPAALPLDRTARAHRMRARMERALAALPSQQRDALDAYRDGINAGLADLAVRPFAYLATFNAPVPWRSEDTLLVVAAMAFTLNDAEDKRELALMRMHAALPASAYAFLGASGGGWDAPIAGAPLSWPEVPPATDLDLRSLDPALLRGSHGVTDPRVPGSNAFAVAGSLADGAAIVANDMHLDLRVPNLWFRTRVVYPDPRGTGAMIDVTGAGLPGTPAIIAGSNGLVAWGFTNSYADTADWVRVVRDPNDPSRYRVPEGWATTEKHAERIHVHGAADETIEVEETRWGPILARDVDGTALALAWVAQQPGGIDVELIRIEAARNIDEAISVAQASAIPPQNFIVGDKAGSIAWTIAGRIPRRVGGFDPLLPADWSTPGTGWDGWLAEDLHPLVANPPWKRIWSANQRSVEGAALERVGDGGYDLGARAAQIRDTLRAHEHFKVEDMLKIQLDDRALFLERWKDLLALELNRAPPSALHDKVKQILAGWNGHASIDAVAYRLVRAWRGEVVDAVLDGFAGAVRKQFPDFALPKLPQSEQAVWKLLGQRPAHLLPPGNADWDALLVAALDRAARKLDAQPGGITARTWGERNTARIAHPLSRGLPAFVARWLDMPYEALPGDSHMPRVQAPDFGASERFAVAPGDEAHGYFMMPGGQSGHPLSPYYGAGHADWAAGKPTPFLPGPAQHVLEFSPR</sequence>
<dbReference type="EMBL" id="SLWQ01000007">
    <property type="protein sequence ID" value="TCO38718.1"/>
    <property type="molecule type" value="Genomic_DNA"/>
</dbReference>